<evidence type="ECO:0000259" key="12">
    <source>
        <dbReference type="Pfam" id="PF09335"/>
    </source>
</evidence>
<feature type="transmembrane region" description="Helical" evidence="11">
    <location>
        <begin position="156"/>
        <end position="174"/>
    </location>
</feature>
<dbReference type="InterPro" id="IPR051076">
    <property type="entry name" value="Golgi_membrane_TVP38/TMEM64"/>
</dbReference>
<evidence type="ECO:0000256" key="1">
    <source>
        <dbReference type="ARBA" id="ARBA00002978"/>
    </source>
</evidence>
<evidence type="ECO:0000256" key="10">
    <source>
        <dbReference type="SAM" id="MobiDB-lite"/>
    </source>
</evidence>
<evidence type="ECO:0000256" key="6">
    <source>
        <dbReference type="ARBA" id="ARBA00022692"/>
    </source>
</evidence>
<comment type="subcellular location">
    <subcellularLocation>
        <location evidence="2">Golgi apparatus membrane</location>
        <topology evidence="2">Multi-pass membrane protein</topology>
    </subcellularLocation>
</comment>
<name>A0A9P6THY6_9BASI</name>
<dbReference type="GO" id="GO:0016192">
    <property type="term" value="P:vesicle-mediated transport"/>
    <property type="evidence" value="ECO:0007669"/>
    <property type="project" value="TreeGrafter"/>
</dbReference>
<feature type="domain" description="VTT" evidence="12">
    <location>
        <begin position="99"/>
        <end position="212"/>
    </location>
</feature>
<comment type="function">
    <text evidence="1">Golgi membrane protein involved in vesicular trafficking and spindle migration.</text>
</comment>
<comment type="similarity">
    <text evidence="3">Belongs to the TVP38/TMEM64 family.</text>
</comment>
<accession>A0A9P6THY6</accession>
<evidence type="ECO:0000256" key="2">
    <source>
        <dbReference type="ARBA" id="ARBA00004653"/>
    </source>
</evidence>
<keyword evidence="9 11" id="KW-0472">Membrane</keyword>
<dbReference type="PANTHER" id="PTHR47549">
    <property type="entry name" value="GOLGI APPARATUS MEMBRANE PROTEIN TVP38-RELATED"/>
    <property type="match status" value="1"/>
</dbReference>
<feature type="transmembrane region" description="Helical" evidence="11">
    <location>
        <begin position="204"/>
        <end position="223"/>
    </location>
</feature>
<keyword evidence="7 11" id="KW-1133">Transmembrane helix</keyword>
<evidence type="ECO:0000256" key="7">
    <source>
        <dbReference type="ARBA" id="ARBA00022989"/>
    </source>
</evidence>
<dbReference type="InterPro" id="IPR032816">
    <property type="entry name" value="VTT_dom"/>
</dbReference>
<dbReference type="Pfam" id="PF09335">
    <property type="entry name" value="VTT_dom"/>
    <property type="match status" value="1"/>
</dbReference>
<feature type="transmembrane region" description="Helical" evidence="11">
    <location>
        <begin position="114"/>
        <end position="136"/>
    </location>
</feature>
<evidence type="ECO:0000313" key="14">
    <source>
        <dbReference type="Proteomes" id="UP000886653"/>
    </source>
</evidence>
<keyword evidence="6 11" id="KW-0812">Transmembrane</keyword>
<dbReference type="OrthoDB" id="166803at2759"/>
<evidence type="ECO:0000313" key="13">
    <source>
        <dbReference type="EMBL" id="KAG0152200.1"/>
    </source>
</evidence>
<dbReference type="GO" id="GO:0000139">
    <property type="term" value="C:Golgi membrane"/>
    <property type="evidence" value="ECO:0007669"/>
    <property type="project" value="UniProtKB-SubCell"/>
</dbReference>
<evidence type="ECO:0000256" key="5">
    <source>
        <dbReference type="ARBA" id="ARBA00020673"/>
    </source>
</evidence>
<evidence type="ECO:0000256" key="4">
    <source>
        <dbReference type="ARBA" id="ARBA00013533"/>
    </source>
</evidence>
<evidence type="ECO:0000256" key="8">
    <source>
        <dbReference type="ARBA" id="ARBA00023034"/>
    </source>
</evidence>
<comment type="caution">
    <text evidence="13">The sequence shown here is derived from an EMBL/GenBank/DDBJ whole genome shotgun (WGS) entry which is preliminary data.</text>
</comment>
<proteinExistence type="inferred from homology"/>
<reference evidence="13" key="1">
    <citation type="submission" date="2013-11" db="EMBL/GenBank/DDBJ databases">
        <title>Genome sequence of the fusiform rust pathogen reveals effectors for host alternation and coevolution with pine.</title>
        <authorList>
            <consortium name="DOE Joint Genome Institute"/>
            <person name="Smith K."/>
            <person name="Pendleton A."/>
            <person name="Kubisiak T."/>
            <person name="Anderson C."/>
            <person name="Salamov A."/>
            <person name="Aerts A."/>
            <person name="Riley R."/>
            <person name="Clum A."/>
            <person name="Lindquist E."/>
            <person name="Ence D."/>
            <person name="Campbell M."/>
            <person name="Kronenberg Z."/>
            <person name="Feau N."/>
            <person name="Dhillon B."/>
            <person name="Hamelin R."/>
            <person name="Burleigh J."/>
            <person name="Smith J."/>
            <person name="Yandell M."/>
            <person name="Nelson C."/>
            <person name="Grigoriev I."/>
            <person name="Davis J."/>
        </authorList>
    </citation>
    <scope>NUCLEOTIDE SEQUENCE</scope>
    <source>
        <strain evidence="13">G11</strain>
    </source>
</reference>
<gene>
    <name evidence="13" type="ORF">CROQUDRAFT_667510</name>
</gene>
<evidence type="ECO:0000256" key="11">
    <source>
        <dbReference type="SAM" id="Phobius"/>
    </source>
</evidence>
<dbReference type="GO" id="GO:0000022">
    <property type="term" value="P:mitotic spindle elongation"/>
    <property type="evidence" value="ECO:0007669"/>
    <property type="project" value="TreeGrafter"/>
</dbReference>
<organism evidence="13 14">
    <name type="scientific">Cronartium quercuum f. sp. fusiforme G11</name>
    <dbReference type="NCBI Taxonomy" id="708437"/>
    <lineage>
        <taxon>Eukaryota</taxon>
        <taxon>Fungi</taxon>
        <taxon>Dikarya</taxon>
        <taxon>Basidiomycota</taxon>
        <taxon>Pucciniomycotina</taxon>
        <taxon>Pucciniomycetes</taxon>
        <taxon>Pucciniales</taxon>
        <taxon>Coleosporiaceae</taxon>
        <taxon>Cronartium</taxon>
    </lineage>
</organism>
<dbReference type="AlphaFoldDB" id="A0A9P6THY6"/>
<feature type="transmembrane region" description="Helical" evidence="11">
    <location>
        <begin position="39"/>
        <end position="59"/>
    </location>
</feature>
<keyword evidence="14" id="KW-1185">Reference proteome</keyword>
<feature type="region of interest" description="Disordered" evidence="10">
    <location>
        <begin position="295"/>
        <end position="314"/>
    </location>
</feature>
<dbReference type="EMBL" id="MU167209">
    <property type="protein sequence ID" value="KAG0152200.1"/>
    <property type="molecule type" value="Genomic_DNA"/>
</dbReference>
<dbReference type="PANTHER" id="PTHR47549:SF1">
    <property type="entry name" value="GOLGI APPARATUS MEMBRANE PROTEIN TVP38"/>
    <property type="match status" value="1"/>
</dbReference>
<protein>
    <recommendedName>
        <fullName evidence="4">Golgi apparatus membrane protein TVP38</fullName>
    </recommendedName>
    <alternativeName>
        <fullName evidence="5">Golgi apparatus membrane protein tvp38</fullName>
    </alternativeName>
</protein>
<evidence type="ECO:0000256" key="9">
    <source>
        <dbReference type="ARBA" id="ARBA00023136"/>
    </source>
</evidence>
<feature type="transmembrane region" description="Helical" evidence="11">
    <location>
        <begin position="80"/>
        <end position="108"/>
    </location>
</feature>
<feature type="transmembrane region" description="Helical" evidence="11">
    <location>
        <begin position="229"/>
        <end position="250"/>
    </location>
</feature>
<sequence length="314" mass="34970">MFPLASSNRLQAFRYQADQAYSNFQDWYHDLTPVGRRLVILYVILNILLIGTLLIVSPSRLFRALASWAIELRKSSLGPIYLIVLLSVASFPPVIGFGTLCTLCGFTYGWLWGWMVATTGCLCGSAVSFVALRHNLPRFQQWLSEKRSFAALRQAVGVKGLPLICLIRLCPFPFTYTNLFFASLTTSCTFSQFMIATAATTPKLLLHVFIGSRVFKLSAAAGLDRLTVILNIIYIICSVVLGASVSFYLYRVTMAEAGAISLEDDQRGPLLQNEESATPLPQQWEVEFEEFVVDEEDEDLNDPPPSVPLVRHGP</sequence>
<evidence type="ECO:0000256" key="3">
    <source>
        <dbReference type="ARBA" id="ARBA00008640"/>
    </source>
</evidence>
<keyword evidence="8" id="KW-0333">Golgi apparatus</keyword>
<dbReference type="Proteomes" id="UP000886653">
    <property type="component" value="Unassembled WGS sequence"/>
</dbReference>